<proteinExistence type="predicted"/>
<organism evidence="3 4">
    <name type="scientific">Scleroderma citrinum Foug A</name>
    <dbReference type="NCBI Taxonomy" id="1036808"/>
    <lineage>
        <taxon>Eukaryota</taxon>
        <taxon>Fungi</taxon>
        <taxon>Dikarya</taxon>
        <taxon>Basidiomycota</taxon>
        <taxon>Agaricomycotina</taxon>
        <taxon>Agaricomycetes</taxon>
        <taxon>Agaricomycetidae</taxon>
        <taxon>Boletales</taxon>
        <taxon>Sclerodermatineae</taxon>
        <taxon>Sclerodermataceae</taxon>
        <taxon>Scleroderma</taxon>
    </lineage>
</organism>
<name>A0A0C3D993_9AGAM</name>
<keyword evidence="1" id="KW-1133">Transmembrane helix</keyword>
<keyword evidence="4" id="KW-1185">Reference proteome</keyword>
<keyword evidence="1" id="KW-0812">Transmembrane</keyword>
<sequence>MAIAVGSPIPADQLGPLEPLVEAVLFQWQTRVAITALLFYDYFLTLDEEIELIWKRLSWNSSTVLYVLVRYFGTLYNLSATIRAYGNPRYLTRGADDRRSNAAPANRQNVRYCFDPDSENVLLTPSTPANLFSALTLGRVLLFGGWYKLRLYALYGCSKKLLVLMVTLFAAEVGIMLWILIASSLLRSNTFAEHVYITGYYFHDVELCYGEIVPAYAHIWVPSFTFDAILAILAVWAGIQHSRQQPYARSRFNKPRLVDILIHGNVVYFISPLVTFILLLKASVSLEVQWFADTLLFRAPIVISAGCRLVLSIRQATGSSTKQYSSMSTWGTSSTVVARHSTSQWP</sequence>
<dbReference type="EMBL" id="KN822102">
    <property type="protein sequence ID" value="KIM57300.1"/>
    <property type="molecule type" value="Genomic_DNA"/>
</dbReference>
<feature type="transmembrane region" description="Helical" evidence="1">
    <location>
        <begin position="219"/>
        <end position="239"/>
    </location>
</feature>
<evidence type="ECO:0000313" key="3">
    <source>
        <dbReference type="EMBL" id="KIM57300.1"/>
    </source>
</evidence>
<reference evidence="3 4" key="1">
    <citation type="submission" date="2014-04" db="EMBL/GenBank/DDBJ databases">
        <authorList>
            <consortium name="DOE Joint Genome Institute"/>
            <person name="Kuo A."/>
            <person name="Kohler A."/>
            <person name="Nagy L.G."/>
            <person name="Floudas D."/>
            <person name="Copeland A."/>
            <person name="Barry K.W."/>
            <person name="Cichocki N."/>
            <person name="Veneault-Fourrey C."/>
            <person name="LaButti K."/>
            <person name="Lindquist E.A."/>
            <person name="Lipzen A."/>
            <person name="Lundell T."/>
            <person name="Morin E."/>
            <person name="Murat C."/>
            <person name="Sun H."/>
            <person name="Tunlid A."/>
            <person name="Henrissat B."/>
            <person name="Grigoriev I.V."/>
            <person name="Hibbett D.S."/>
            <person name="Martin F."/>
            <person name="Nordberg H.P."/>
            <person name="Cantor M.N."/>
            <person name="Hua S.X."/>
        </authorList>
    </citation>
    <scope>NUCLEOTIDE SEQUENCE [LARGE SCALE GENOMIC DNA]</scope>
    <source>
        <strain evidence="3 4">Foug A</strain>
    </source>
</reference>
<keyword evidence="1" id="KW-0472">Membrane</keyword>
<dbReference type="InParanoid" id="A0A0C3D993"/>
<feature type="transmembrane region" description="Helical" evidence="1">
    <location>
        <begin position="260"/>
        <end position="284"/>
    </location>
</feature>
<feature type="transmembrane region" description="Helical" evidence="1">
    <location>
        <begin position="290"/>
        <end position="311"/>
    </location>
</feature>
<dbReference type="InterPro" id="IPR045340">
    <property type="entry name" value="DUF6533"/>
</dbReference>
<reference evidence="4" key="2">
    <citation type="submission" date="2015-01" db="EMBL/GenBank/DDBJ databases">
        <title>Evolutionary Origins and Diversification of the Mycorrhizal Mutualists.</title>
        <authorList>
            <consortium name="DOE Joint Genome Institute"/>
            <consortium name="Mycorrhizal Genomics Consortium"/>
            <person name="Kohler A."/>
            <person name="Kuo A."/>
            <person name="Nagy L.G."/>
            <person name="Floudas D."/>
            <person name="Copeland A."/>
            <person name="Barry K.W."/>
            <person name="Cichocki N."/>
            <person name="Veneault-Fourrey C."/>
            <person name="LaButti K."/>
            <person name="Lindquist E.A."/>
            <person name="Lipzen A."/>
            <person name="Lundell T."/>
            <person name="Morin E."/>
            <person name="Murat C."/>
            <person name="Riley R."/>
            <person name="Ohm R."/>
            <person name="Sun H."/>
            <person name="Tunlid A."/>
            <person name="Henrissat B."/>
            <person name="Grigoriev I.V."/>
            <person name="Hibbett D.S."/>
            <person name="Martin F."/>
        </authorList>
    </citation>
    <scope>NUCLEOTIDE SEQUENCE [LARGE SCALE GENOMIC DNA]</scope>
    <source>
        <strain evidence="4">Foug A</strain>
    </source>
</reference>
<gene>
    <name evidence="3" type="ORF">SCLCIDRAFT_28911</name>
</gene>
<feature type="transmembrane region" description="Helical" evidence="1">
    <location>
        <begin position="131"/>
        <end position="149"/>
    </location>
</feature>
<protein>
    <recommendedName>
        <fullName evidence="2">DUF6533 domain-containing protein</fullName>
    </recommendedName>
</protein>
<dbReference type="HOGENOM" id="CLU_035509_15_0_1"/>
<dbReference type="AlphaFoldDB" id="A0A0C3D993"/>
<feature type="transmembrane region" description="Helical" evidence="1">
    <location>
        <begin position="161"/>
        <end position="181"/>
    </location>
</feature>
<accession>A0A0C3D993</accession>
<dbReference type="Pfam" id="PF20151">
    <property type="entry name" value="DUF6533"/>
    <property type="match status" value="1"/>
</dbReference>
<evidence type="ECO:0000313" key="4">
    <source>
        <dbReference type="Proteomes" id="UP000053989"/>
    </source>
</evidence>
<dbReference type="Proteomes" id="UP000053989">
    <property type="component" value="Unassembled WGS sequence"/>
</dbReference>
<evidence type="ECO:0000259" key="2">
    <source>
        <dbReference type="Pfam" id="PF20151"/>
    </source>
</evidence>
<evidence type="ECO:0000256" key="1">
    <source>
        <dbReference type="SAM" id="Phobius"/>
    </source>
</evidence>
<feature type="domain" description="DUF6533" evidence="2">
    <location>
        <begin position="31"/>
        <end position="73"/>
    </location>
</feature>
<dbReference type="OrthoDB" id="3349377at2759"/>